<dbReference type="STRING" id="241244.ATY39_09890"/>
<protein>
    <submittedName>
        <fullName evidence="5">Bifunctional metallophosphatase/5'-nucleotidase</fullName>
    </submittedName>
</protein>
<evidence type="ECO:0000256" key="2">
    <source>
        <dbReference type="RuleBase" id="RU362119"/>
    </source>
</evidence>
<dbReference type="RefSeq" id="WP_066789236.1">
    <property type="nucleotide sequence ID" value="NZ_CP014806.1"/>
</dbReference>
<dbReference type="KEGG" id="rst:ATY39_09890"/>
<dbReference type="Proteomes" id="UP000076021">
    <property type="component" value="Chromosome"/>
</dbReference>
<proteinExistence type="inferred from homology"/>
<dbReference type="InterPro" id="IPR004843">
    <property type="entry name" value="Calcineurin-like_PHP"/>
</dbReference>
<evidence type="ECO:0000259" key="3">
    <source>
        <dbReference type="Pfam" id="PF00149"/>
    </source>
</evidence>
<dbReference type="GO" id="GO:0030288">
    <property type="term" value="C:outer membrane-bounded periplasmic space"/>
    <property type="evidence" value="ECO:0007669"/>
    <property type="project" value="TreeGrafter"/>
</dbReference>
<comment type="similarity">
    <text evidence="2">Belongs to the 5'-nucleotidase family.</text>
</comment>
<evidence type="ECO:0000259" key="4">
    <source>
        <dbReference type="Pfam" id="PF02872"/>
    </source>
</evidence>
<keyword evidence="2" id="KW-0378">Hydrolase</keyword>
<dbReference type="SUPFAM" id="SSF55816">
    <property type="entry name" value="5'-nucleotidase (syn. UDP-sugar hydrolase), C-terminal domain"/>
    <property type="match status" value="1"/>
</dbReference>
<dbReference type="InterPro" id="IPR029052">
    <property type="entry name" value="Metallo-depent_PP-like"/>
</dbReference>
<keyword evidence="2" id="KW-0547">Nucleotide-binding</keyword>
<evidence type="ECO:0000313" key="5">
    <source>
        <dbReference type="EMBL" id="AMW99722.1"/>
    </source>
</evidence>
<dbReference type="PANTHER" id="PTHR11575">
    <property type="entry name" value="5'-NUCLEOTIDASE-RELATED"/>
    <property type="match status" value="1"/>
</dbReference>
<reference evidence="5 6" key="1">
    <citation type="journal article" date="2016" name="Genome Announc.">
        <title>Whole-Genome Sequence of Rummeliibacillus stabekisii Strain PP9 Isolated from Antarctic Soil.</title>
        <authorList>
            <person name="da Mota F.F."/>
            <person name="Vollu R.E."/>
            <person name="Jurelevicius D."/>
            <person name="Seldin L."/>
        </authorList>
    </citation>
    <scope>NUCLEOTIDE SEQUENCE [LARGE SCALE GENOMIC DNA]</scope>
    <source>
        <strain evidence="5 6">PP9</strain>
    </source>
</reference>
<dbReference type="Pfam" id="PF00149">
    <property type="entry name" value="Metallophos"/>
    <property type="match status" value="1"/>
</dbReference>
<dbReference type="CDD" id="cd00845">
    <property type="entry name" value="MPP_UshA_N_like"/>
    <property type="match status" value="1"/>
</dbReference>
<feature type="domain" description="5'-Nucleotidase C-terminal" evidence="4">
    <location>
        <begin position="287"/>
        <end position="416"/>
    </location>
</feature>
<dbReference type="GO" id="GO:0009166">
    <property type="term" value="P:nucleotide catabolic process"/>
    <property type="evidence" value="ECO:0007669"/>
    <property type="project" value="InterPro"/>
</dbReference>
<dbReference type="InterPro" id="IPR006179">
    <property type="entry name" value="5_nucleotidase/apyrase"/>
</dbReference>
<dbReference type="InterPro" id="IPR036907">
    <property type="entry name" value="5'-Nucleotdase_C_sf"/>
</dbReference>
<dbReference type="GO" id="GO:0008253">
    <property type="term" value="F:5'-nucleotidase activity"/>
    <property type="evidence" value="ECO:0007669"/>
    <property type="project" value="TreeGrafter"/>
</dbReference>
<sequence>MLETIHIYHTNDVHSHLDYWPRTEAFLIKQKKLHEEKGENCFILDIGDFIDRSHIYTEATLGQGNVKLLNNAHYNAVTIGNNEGITLSKDGLNSLYNNAQFDVIVGNLKLDGQTPSWAKPYTIYQTAHGTKIGVVAATAEFKTYYEPLGWSIDEPLKSLQDTVETIHSEVDLVLCMSHLGIHMDEQLAVLCPKIDVIFGSHTHHVLQQGKVVGKTLLTGGGKYGTYVGHTEITYNQSLQKVERKETELQPTTELPAVKDEKSFNTKLIEEGKSLLNYPVFIAEKYLNKEWFHHSALSRYFAEALLEFSKADCALFNAGIFLRDLPKGEVTAFEVHQCLPHPINACVIEISGNELKQSLELIDQSIQWPYNELKGLGFRGVVLGKMLTYGCSLQNGQLYINGEKAADHKVYKLATLDMFTFGFFFPEFKKLPKTYLLPQFLRDILILYGKKVVK</sequence>
<dbReference type="Gene3D" id="3.60.21.10">
    <property type="match status" value="1"/>
</dbReference>
<gene>
    <name evidence="5" type="ORF">ATY39_09890</name>
</gene>
<name>A0A143HDF3_9BACL</name>
<organism evidence="5 6">
    <name type="scientific">Rummeliibacillus stabekisii</name>
    <dbReference type="NCBI Taxonomy" id="241244"/>
    <lineage>
        <taxon>Bacteria</taxon>
        <taxon>Bacillati</taxon>
        <taxon>Bacillota</taxon>
        <taxon>Bacilli</taxon>
        <taxon>Bacillales</taxon>
        <taxon>Caryophanaceae</taxon>
        <taxon>Rummeliibacillus</taxon>
    </lineage>
</organism>
<feature type="domain" description="Calcineurin-like phosphoesterase" evidence="3">
    <location>
        <begin position="6"/>
        <end position="204"/>
    </location>
</feature>
<keyword evidence="1" id="KW-0732">Signal</keyword>
<evidence type="ECO:0000313" key="6">
    <source>
        <dbReference type="Proteomes" id="UP000076021"/>
    </source>
</evidence>
<dbReference type="InterPro" id="IPR011240">
    <property type="entry name" value="Pesterase_YunD"/>
</dbReference>
<dbReference type="GO" id="GO:0008768">
    <property type="term" value="F:UDP-sugar diphosphatase activity"/>
    <property type="evidence" value="ECO:0007669"/>
    <property type="project" value="TreeGrafter"/>
</dbReference>
<dbReference type="InterPro" id="IPR008334">
    <property type="entry name" value="5'-Nucleotdase_C"/>
</dbReference>
<dbReference type="GO" id="GO:0000166">
    <property type="term" value="F:nucleotide binding"/>
    <property type="evidence" value="ECO:0007669"/>
    <property type="project" value="UniProtKB-KW"/>
</dbReference>
<dbReference type="Gene3D" id="3.90.780.10">
    <property type="entry name" value="5'-Nucleotidase, C-terminal domain"/>
    <property type="match status" value="1"/>
</dbReference>
<reference evidence="6" key="2">
    <citation type="submission" date="2016-03" db="EMBL/GenBank/DDBJ databases">
        <authorList>
            <person name="Ploux O."/>
        </authorList>
    </citation>
    <scope>NUCLEOTIDE SEQUENCE [LARGE SCALE GENOMIC DNA]</scope>
    <source>
        <strain evidence="6">PP9</strain>
    </source>
</reference>
<keyword evidence="6" id="KW-1185">Reference proteome</keyword>
<dbReference type="SUPFAM" id="SSF56300">
    <property type="entry name" value="Metallo-dependent phosphatases"/>
    <property type="match status" value="1"/>
</dbReference>
<dbReference type="PIRSF" id="PIRSF036361">
    <property type="entry name" value="YunD"/>
    <property type="match status" value="1"/>
</dbReference>
<dbReference type="AlphaFoldDB" id="A0A143HDF3"/>
<dbReference type="PRINTS" id="PR01607">
    <property type="entry name" value="APYRASEFAMLY"/>
</dbReference>
<dbReference type="PANTHER" id="PTHR11575:SF23">
    <property type="entry name" value="5-NUCLEOTIDASE FAMILY PROTEIN"/>
    <property type="match status" value="1"/>
</dbReference>
<accession>A0A143HDF3</accession>
<dbReference type="Pfam" id="PF02872">
    <property type="entry name" value="5_nucleotid_C"/>
    <property type="match status" value="1"/>
</dbReference>
<dbReference type="EMBL" id="CP014806">
    <property type="protein sequence ID" value="AMW99722.1"/>
    <property type="molecule type" value="Genomic_DNA"/>
</dbReference>
<dbReference type="OrthoDB" id="9793179at2"/>
<evidence type="ECO:0000256" key="1">
    <source>
        <dbReference type="ARBA" id="ARBA00022729"/>
    </source>
</evidence>